<dbReference type="InterPro" id="IPR043129">
    <property type="entry name" value="ATPase_NBD"/>
</dbReference>
<evidence type="ECO:0008006" key="4">
    <source>
        <dbReference type="Google" id="ProtNLM"/>
    </source>
</evidence>
<proteinExistence type="inferred from homology"/>
<evidence type="ECO:0000256" key="1">
    <source>
        <dbReference type="ARBA" id="ARBA00006479"/>
    </source>
</evidence>
<organism evidence="2 3">
    <name type="scientific">Alkalihalophilus marmarensis DSM 21297</name>
    <dbReference type="NCBI Taxonomy" id="1188261"/>
    <lineage>
        <taxon>Bacteria</taxon>
        <taxon>Bacillati</taxon>
        <taxon>Bacillota</taxon>
        <taxon>Bacilli</taxon>
        <taxon>Bacillales</taxon>
        <taxon>Bacillaceae</taxon>
        <taxon>Alkalihalophilus</taxon>
    </lineage>
</organism>
<dbReference type="PANTHER" id="PTHR18964:SF149">
    <property type="entry name" value="BIFUNCTIONAL UDP-N-ACETYLGLUCOSAMINE 2-EPIMERASE_N-ACETYLMANNOSAMINE KINASE"/>
    <property type="match status" value="1"/>
</dbReference>
<dbReference type="PANTHER" id="PTHR18964">
    <property type="entry name" value="ROK (REPRESSOR, ORF, KINASE) FAMILY"/>
    <property type="match status" value="1"/>
</dbReference>
<dbReference type="InterPro" id="IPR049874">
    <property type="entry name" value="ROK_cs"/>
</dbReference>
<evidence type="ECO:0000313" key="3">
    <source>
        <dbReference type="Proteomes" id="UP000017170"/>
    </source>
</evidence>
<comment type="caution">
    <text evidence="2">The sequence shown here is derived from an EMBL/GenBank/DDBJ whole genome shotgun (WGS) entry which is preliminary data.</text>
</comment>
<dbReference type="InterPro" id="IPR000600">
    <property type="entry name" value="ROK"/>
</dbReference>
<comment type="similarity">
    <text evidence="1">Belongs to the ROK (NagC/XylR) family.</text>
</comment>
<dbReference type="SUPFAM" id="SSF53067">
    <property type="entry name" value="Actin-like ATPase domain"/>
    <property type="match status" value="1"/>
</dbReference>
<accession>U6ST59</accession>
<dbReference type="PATRIC" id="fig|1188261.3.peg.737"/>
<dbReference type="Gene3D" id="3.30.420.40">
    <property type="match status" value="2"/>
</dbReference>
<dbReference type="EMBL" id="ATAE01000008">
    <property type="protein sequence ID" value="ERN54105.1"/>
    <property type="molecule type" value="Genomic_DNA"/>
</dbReference>
<sequence length="122" mass="13063">MIGEAVESHFNIPVKLYNDANAAAIAEYKWGYKRTEHLAYVTVGTGVGAGIISHGKLIRGFSDNAGEFGHTSVNMYGEPCGCGNRGCLVLYTSGPAIERAVGVKLNLSEANRISMREINEKG</sequence>
<gene>
    <name evidence="2" type="ORF">A33I_06695</name>
</gene>
<name>U6ST59_9BACI</name>
<evidence type="ECO:0000313" key="2">
    <source>
        <dbReference type="EMBL" id="ERN54105.1"/>
    </source>
</evidence>
<dbReference type="AlphaFoldDB" id="U6ST59"/>
<protein>
    <recommendedName>
        <fullName evidence="4">ROK family protein</fullName>
    </recommendedName>
</protein>
<dbReference type="Pfam" id="PF00480">
    <property type="entry name" value="ROK"/>
    <property type="match status" value="1"/>
</dbReference>
<keyword evidence="3" id="KW-1185">Reference proteome</keyword>
<dbReference type="PROSITE" id="PS01125">
    <property type="entry name" value="ROK"/>
    <property type="match status" value="1"/>
</dbReference>
<dbReference type="RefSeq" id="WP_022627088.1">
    <property type="nucleotide sequence ID" value="NZ_ATAE01000008.1"/>
</dbReference>
<reference evidence="2 3" key="1">
    <citation type="journal article" date="2013" name="Genome Announc.">
        <title>Genome Sequence of the Extreme Obligate Alkaliphile Bacillus marmarensis Strain DSM 21297.</title>
        <authorList>
            <person name="Wernick D.G."/>
            <person name="Choi K.Y."/>
            <person name="Tat C.A."/>
            <person name="Lafontaine Rivera J.G."/>
            <person name="Liao J.C."/>
        </authorList>
    </citation>
    <scope>NUCLEOTIDE SEQUENCE [LARGE SCALE GENOMIC DNA]</scope>
    <source>
        <strain evidence="2 3">DSM 21297</strain>
    </source>
</reference>
<dbReference type="Proteomes" id="UP000017170">
    <property type="component" value="Unassembled WGS sequence"/>
</dbReference>